<evidence type="ECO:0000313" key="3">
    <source>
        <dbReference type="Proteomes" id="UP000190813"/>
    </source>
</evidence>
<feature type="signal peptide" evidence="1">
    <location>
        <begin position="1"/>
        <end position="22"/>
    </location>
</feature>
<keyword evidence="1" id="KW-0732">Signal</keyword>
<dbReference type="Proteomes" id="UP000190813">
    <property type="component" value="Unassembled WGS sequence"/>
</dbReference>
<protein>
    <recommendedName>
        <fullName evidence="4">Fimbrillin family protein</fullName>
    </recommendedName>
</protein>
<name>A0A1T3M9D6_9FLAO</name>
<dbReference type="RefSeq" id="WP_078773137.1">
    <property type="nucleotide sequence ID" value="NZ_CBCSBR010000062.1"/>
</dbReference>
<proteinExistence type="predicted"/>
<dbReference type="AlphaFoldDB" id="A0A1T3M9D6"/>
<feature type="chain" id="PRO_5012459249" description="Fimbrillin family protein" evidence="1">
    <location>
        <begin position="23"/>
        <end position="498"/>
    </location>
</feature>
<evidence type="ECO:0008006" key="4">
    <source>
        <dbReference type="Google" id="ProtNLM"/>
    </source>
</evidence>
<keyword evidence="3" id="KW-1185">Reference proteome</keyword>
<dbReference type="PROSITE" id="PS51257">
    <property type="entry name" value="PROKAR_LIPOPROTEIN"/>
    <property type="match status" value="1"/>
</dbReference>
<comment type="caution">
    <text evidence="2">The sequence shown here is derived from an EMBL/GenBank/DDBJ whole genome shotgun (WGS) entry which is preliminary data.</text>
</comment>
<evidence type="ECO:0000256" key="1">
    <source>
        <dbReference type="SAM" id="SignalP"/>
    </source>
</evidence>
<accession>A0A1T3M9D6</accession>
<dbReference type="EMBL" id="MAHX01000021">
    <property type="protein sequence ID" value="OPC61089.1"/>
    <property type="molecule type" value="Genomic_DNA"/>
</dbReference>
<organism evidence="2 3">
    <name type="scientific">Elizabethkingia occulta</name>
    <dbReference type="NCBI Taxonomy" id="1867263"/>
    <lineage>
        <taxon>Bacteria</taxon>
        <taxon>Pseudomonadati</taxon>
        <taxon>Bacteroidota</taxon>
        <taxon>Flavobacteriia</taxon>
        <taxon>Flavobacteriales</taxon>
        <taxon>Weeksellaceae</taxon>
        <taxon>Elizabethkingia</taxon>
    </lineage>
</organism>
<sequence length="498" mass="52359">MMKLKLQAAGIPLLALSFAVISCRSTEDHISDNSTSNSAYNVKVNLSGIEDIEETPALQASASKSGQALSSGPQQTKISLGDDSFIMATLTPQSNTPSLASQAQASINPIAATTPPTELTTGVRYKVAVYDASGNYVTEKEFVYKNGETDGFQLNGGQNYTFVAYSVNSTAPTPAVNNGGSLAAAKLSGISGDLMYFKKNMTVSGNGVNTLDIVLKHQYSQITTKLDARQVGNISAISNPVITPANSSADISFATNALTYNGPLSSGQTVSFSGLNQSVVTSAATQVIANTTTTGLLDLGNVTIDGVTKPAKIDNLKITPGVRYNLNLRFGPCRQDINPVPFSVANGVTQTFTMPATDFGFVFDIYKLDNSFNLTINGTKMATGEIQFERGSSPAQNIRFADGTAWQDATIPAIYNMEGTTGKPLVRVVISKDGTISMFGSKTGGGALQPLQLFNGNSFNKITWNTTGSNTVVASQMVLGTTYMSGFGTGKQIVTCTP</sequence>
<evidence type="ECO:0000313" key="2">
    <source>
        <dbReference type="EMBL" id="OPC61089.1"/>
    </source>
</evidence>
<reference evidence="2 3" key="1">
    <citation type="submission" date="2016-06" db="EMBL/GenBank/DDBJ databases">
        <title>Revisiting the taxonomy of the Elizabethkingia Genus based on Whole-Genome Sequencing, Optical Mapping, and MALDI-TOF.</title>
        <authorList>
            <person name="Nicholson A.C."/>
        </authorList>
    </citation>
    <scope>NUCLEOTIDE SEQUENCE [LARGE SCALE GENOMIC DNA]</scope>
    <source>
        <strain evidence="2 3">G4070</strain>
    </source>
</reference>
<gene>
    <name evidence="2" type="ORF">BAZ10_11510</name>
</gene>